<dbReference type="SMART" id="SM00248">
    <property type="entry name" value="ANK"/>
    <property type="match status" value="5"/>
</dbReference>
<dbReference type="InterPro" id="IPR036770">
    <property type="entry name" value="Ankyrin_rpt-contain_sf"/>
</dbReference>
<accession>A0ABY9BQ21</accession>
<evidence type="ECO:0000256" key="2">
    <source>
        <dbReference type="ARBA" id="ARBA00023043"/>
    </source>
</evidence>
<dbReference type="InterPro" id="IPR002110">
    <property type="entry name" value="Ankyrin_rpt"/>
</dbReference>
<dbReference type="PROSITE" id="PS50088">
    <property type="entry name" value="ANK_REPEAT"/>
    <property type="match status" value="1"/>
</dbReference>
<feature type="repeat" description="ANK" evidence="3">
    <location>
        <begin position="220"/>
        <end position="253"/>
    </location>
</feature>
<dbReference type="Gene3D" id="1.25.40.20">
    <property type="entry name" value="Ankyrin repeat-containing domain"/>
    <property type="match status" value="1"/>
</dbReference>
<proteinExistence type="predicted"/>
<gene>
    <name evidence="5" type="ORF">VitviT2T_004475</name>
</gene>
<feature type="compositionally biased region" description="Basic and acidic residues" evidence="4">
    <location>
        <begin position="38"/>
        <end position="55"/>
    </location>
</feature>
<dbReference type="EMBL" id="CP126651">
    <property type="protein sequence ID" value="WJZ84899.1"/>
    <property type="molecule type" value="Genomic_DNA"/>
</dbReference>
<evidence type="ECO:0000313" key="5">
    <source>
        <dbReference type="EMBL" id="WJZ84899.1"/>
    </source>
</evidence>
<dbReference type="PROSITE" id="PS50297">
    <property type="entry name" value="ANK_REP_REGION"/>
    <property type="match status" value="1"/>
</dbReference>
<feature type="region of interest" description="Disordered" evidence="4">
    <location>
        <begin position="20"/>
        <end position="55"/>
    </location>
</feature>
<keyword evidence="6" id="KW-1185">Reference proteome</keyword>
<dbReference type="PANTHER" id="PTHR24186">
    <property type="entry name" value="PROTEIN PHOSPHATASE 1 REGULATORY SUBUNIT"/>
    <property type="match status" value="1"/>
</dbReference>
<dbReference type="PANTHER" id="PTHR24186:SF37">
    <property type="entry name" value="PGG DOMAIN-CONTAINING PROTEIN"/>
    <property type="match status" value="1"/>
</dbReference>
<evidence type="ECO:0000256" key="1">
    <source>
        <dbReference type="ARBA" id="ARBA00022737"/>
    </source>
</evidence>
<name>A0ABY9BQ21_VITVI</name>
<protein>
    <recommendedName>
        <fullName evidence="7">Ankyrin repeat-containing protein BDA1</fullName>
    </recommendedName>
</protein>
<dbReference type="Pfam" id="PF12796">
    <property type="entry name" value="Ank_2"/>
    <property type="match status" value="2"/>
</dbReference>
<evidence type="ECO:0000256" key="3">
    <source>
        <dbReference type="PROSITE-ProRule" id="PRU00023"/>
    </source>
</evidence>
<evidence type="ECO:0008006" key="7">
    <source>
        <dbReference type="Google" id="ProtNLM"/>
    </source>
</evidence>
<evidence type="ECO:0000256" key="4">
    <source>
        <dbReference type="SAM" id="MobiDB-lite"/>
    </source>
</evidence>
<reference evidence="5 6" key="1">
    <citation type="journal article" date="2023" name="Hortic Res">
        <title>The complete reference genome for grapevine (Vitis vinifera L.) genetics and breeding.</title>
        <authorList>
            <person name="Shi X."/>
            <person name="Cao S."/>
            <person name="Wang X."/>
            <person name="Huang S."/>
            <person name="Wang Y."/>
            <person name="Liu Z."/>
            <person name="Liu W."/>
            <person name="Leng X."/>
            <person name="Peng Y."/>
            <person name="Wang N."/>
            <person name="Wang Y."/>
            <person name="Ma Z."/>
            <person name="Xu X."/>
            <person name="Zhang F."/>
            <person name="Xue H."/>
            <person name="Zhong H."/>
            <person name="Wang Y."/>
            <person name="Zhang K."/>
            <person name="Velt A."/>
            <person name="Avia K."/>
            <person name="Holtgrawe D."/>
            <person name="Grimplet J."/>
            <person name="Matus J.T."/>
            <person name="Ware D."/>
            <person name="Wu X."/>
            <person name="Wang H."/>
            <person name="Liu C."/>
            <person name="Fang Y."/>
            <person name="Rustenholz C."/>
            <person name="Cheng Z."/>
            <person name="Xiao H."/>
            <person name="Zhou Y."/>
        </authorList>
    </citation>
    <scope>NUCLEOTIDE SEQUENCE [LARGE SCALE GENOMIC DNA]</scope>
    <source>
        <strain evidence="6">cv. Pinot noir / PN40024</strain>
        <tissue evidence="5">Leaf</tissue>
    </source>
</reference>
<sequence length="319" mass="35331">MPEHQNLVVSIGDSSFLNMHKPEKQRSIEGGGTMRRLSLLDDEKEEERKREKTREKKLYEAAMGGSIASLLEFLHEDLSSASDTPLHIAALLGRSDLAKELLGRRPQLAKTLNSRGSSPLLVACAKGYVEIVKELLSFIPDVCFVLDSDGRSPLHHTAIKGRAKVLTELVRVKPEATRVLTGRGETGLHLCVKYNRLEALKVLVESMDREDGIMNWKDDDGNTVLHLAVAKKQIEVIKFLLSSTGIEVNAQNANGITALDALYQSPRDLRDRDIKESLQCAGASRKKNSPSIRSDSDIVEVFPTTQLSKMEKIVPKSLL</sequence>
<dbReference type="SUPFAM" id="SSF48403">
    <property type="entry name" value="Ankyrin repeat"/>
    <property type="match status" value="1"/>
</dbReference>
<dbReference type="Proteomes" id="UP001227230">
    <property type="component" value="Chromosome 4"/>
</dbReference>
<keyword evidence="1" id="KW-0677">Repeat</keyword>
<keyword evidence="2 3" id="KW-0040">ANK repeat</keyword>
<dbReference type="Pfam" id="PF00023">
    <property type="entry name" value="Ank"/>
    <property type="match status" value="1"/>
</dbReference>
<evidence type="ECO:0000313" key="6">
    <source>
        <dbReference type="Proteomes" id="UP001227230"/>
    </source>
</evidence>
<organism evidence="5 6">
    <name type="scientific">Vitis vinifera</name>
    <name type="common">Grape</name>
    <dbReference type="NCBI Taxonomy" id="29760"/>
    <lineage>
        <taxon>Eukaryota</taxon>
        <taxon>Viridiplantae</taxon>
        <taxon>Streptophyta</taxon>
        <taxon>Embryophyta</taxon>
        <taxon>Tracheophyta</taxon>
        <taxon>Spermatophyta</taxon>
        <taxon>Magnoliopsida</taxon>
        <taxon>eudicotyledons</taxon>
        <taxon>Gunneridae</taxon>
        <taxon>Pentapetalae</taxon>
        <taxon>rosids</taxon>
        <taxon>Vitales</taxon>
        <taxon>Vitaceae</taxon>
        <taxon>Viteae</taxon>
        <taxon>Vitis</taxon>
    </lineage>
</organism>